<evidence type="ECO:0000313" key="2">
    <source>
        <dbReference type="Proteomes" id="UP000324222"/>
    </source>
</evidence>
<reference evidence="1 2" key="1">
    <citation type="submission" date="2019-05" db="EMBL/GenBank/DDBJ databases">
        <title>Another draft genome of Portunus trituberculatus and its Hox gene families provides insights of decapod evolution.</title>
        <authorList>
            <person name="Jeong J.-H."/>
            <person name="Song I."/>
            <person name="Kim S."/>
            <person name="Choi T."/>
            <person name="Kim D."/>
            <person name="Ryu S."/>
            <person name="Kim W."/>
        </authorList>
    </citation>
    <scope>NUCLEOTIDE SEQUENCE [LARGE SCALE GENOMIC DNA]</scope>
    <source>
        <tissue evidence="1">Muscle</tissue>
    </source>
</reference>
<gene>
    <name evidence="1" type="ORF">E2C01_030617</name>
</gene>
<evidence type="ECO:0000313" key="1">
    <source>
        <dbReference type="EMBL" id="MPC37143.1"/>
    </source>
</evidence>
<keyword evidence="2" id="KW-1185">Reference proteome</keyword>
<protein>
    <submittedName>
        <fullName evidence="1">Uncharacterized protein</fullName>
    </submittedName>
</protein>
<comment type="caution">
    <text evidence="1">The sequence shown here is derived from an EMBL/GenBank/DDBJ whole genome shotgun (WGS) entry which is preliminary data.</text>
</comment>
<accession>A0A5B7EW86</accession>
<name>A0A5B7EW86_PORTR</name>
<organism evidence="1 2">
    <name type="scientific">Portunus trituberculatus</name>
    <name type="common">Swimming crab</name>
    <name type="synonym">Neptunus trituberculatus</name>
    <dbReference type="NCBI Taxonomy" id="210409"/>
    <lineage>
        <taxon>Eukaryota</taxon>
        <taxon>Metazoa</taxon>
        <taxon>Ecdysozoa</taxon>
        <taxon>Arthropoda</taxon>
        <taxon>Crustacea</taxon>
        <taxon>Multicrustacea</taxon>
        <taxon>Malacostraca</taxon>
        <taxon>Eumalacostraca</taxon>
        <taxon>Eucarida</taxon>
        <taxon>Decapoda</taxon>
        <taxon>Pleocyemata</taxon>
        <taxon>Brachyura</taxon>
        <taxon>Eubrachyura</taxon>
        <taxon>Portunoidea</taxon>
        <taxon>Portunidae</taxon>
        <taxon>Portuninae</taxon>
        <taxon>Portunus</taxon>
    </lineage>
</organism>
<sequence length="96" mass="10979">MERWLLKDEDRSSRDLALIRQGKLSSGLWWNIRSSGDLEEGLCNTCLCHPVKQDKEVVKQLVVLWREQQEEETQGLDLSSVHSCLLGVAHVGLQHL</sequence>
<proteinExistence type="predicted"/>
<dbReference type="Proteomes" id="UP000324222">
    <property type="component" value="Unassembled WGS sequence"/>
</dbReference>
<dbReference type="AlphaFoldDB" id="A0A5B7EW86"/>
<dbReference type="EMBL" id="VSRR010003700">
    <property type="protein sequence ID" value="MPC37143.1"/>
    <property type="molecule type" value="Genomic_DNA"/>
</dbReference>